<dbReference type="GO" id="GO:0004674">
    <property type="term" value="F:protein serine/threonine kinase activity"/>
    <property type="evidence" value="ECO:0007669"/>
    <property type="project" value="UniProtKB-KW"/>
</dbReference>
<keyword evidence="4" id="KW-1185">Reference proteome</keyword>
<feature type="domain" description="Histidine kinase/HSP90-like ATPase" evidence="2">
    <location>
        <begin position="24"/>
        <end position="132"/>
    </location>
</feature>
<gene>
    <name evidence="3" type="ORF">GKJPGBOP_05686</name>
</gene>
<evidence type="ECO:0000313" key="3">
    <source>
        <dbReference type="EMBL" id="GCD45943.1"/>
    </source>
</evidence>
<evidence type="ECO:0000256" key="1">
    <source>
        <dbReference type="ARBA" id="ARBA00022527"/>
    </source>
</evidence>
<keyword evidence="1" id="KW-0808">Transferase</keyword>
<reference evidence="3 4" key="1">
    <citation type="submission" date="2018-11" db="EMBL/GenBank/DDBJ databases">
        <title>Whole genome sequence of Streptomyces paromomycinus NBRC 15454(T).</title>
        <authorList>
            <person name="Komaki H."/>
            <person name="Tamura T."/>
        </authorList>
    </citation>
    <scope>NUCLEOTIDE SEQUENCE [LARGE SCALE GENOMIC DNA]</scope>
    <source>
        <strain evidence="3 4">NBRC 15454</strain>
    </source>
</reference>
<dbReference type="InterPro" id="IPR036890">
    <property type="entry name" value="HATPase_C_sf"/>
</dbReference>
<keyword evidence="3" id="KW-0067">ATP-binding</keyword>
<evidence type="ECO:0000313" key="4">
    <source>
        <dbReference type="Proteomes" id="UP000286746"/>
    </source>
</evidence>
<dbReference type="AlphaFoldDB" id="A0A401W9E8"/>
<dbReference type="CDD" id="cd16936">
    <property type="entry name" value="HATPase_RsbW-like"/>
    <property type="match status" value="1"/>
</dbReference>
<dbReference type="GO" id="GO:0005524">
    <property type="term" value="F:ATP binding"/>
    <property type="evidence" value="ECO:0007669"/>
    <property type="project" value="UniProtKB-KW"/>
</dbReference>
<proteinExistence type="predicted"/>
<protein>
    <submittedName>
        <fullName evidence="3">ATP-binding protein</fullName>
    </submittedName>
</protein>
<dbReference type="InterPro" id="IPR050267">
    <property type="entry name" value="Anti-sigma-factor_SerPK"/>
</dbReference>
<dbReference type="RefSeq" id="WP_125056378.1">
    <property type="nucleotide sequence ID" value="NZ_BHZD01000001.1"/>
</dbReference>
<dbReference type="EMBL" id="BHZD01000001">
    <property type="protein sequence ID" value="GCD45943.1"/>
    <property type="molecule type" value="Genomic_DNA"/>
</dbReference>
<sequence>MISPHDPTGTVLYEDLLDYSPFPKSVRLARYRLARLLWEWGYGHLVDEAELLVSELLTNAITHGRVPGRLVRVHLTVGKEVLRLAVSDARGEAWPHVREPGDDSPGGLGLVLVQEVAVRWGVRERQVGKTVWCELDVRRERPSVRGRRGRCSSGR</sequence>
<organism evidence="3 4">
    <name type="scientific">Streptomyces paromomycinus</name>
    <name type="common">Streptomyces rimosus subsp. paromomycinus</name>
    <dbReference type="NCBI Taxonomy" id="92743"/>
    <lineage>
        <taxon>Bacteria</taxon>
        <taxon>Bacillati</taxon>
        <taxon>Actinomycetota</taxon>
        <taxon>Actinomycetes</taxon>
        <taxon>Kitasatosporales</taxon>
        <taxon>Streptomycetaceae</taxon>
        <taxon>Streptomyces</taxon>
    </lineage>
</organism>
<keyword evidence="1" id="KW-0723">Serine/threonine-protein kinase</keyword>
<dbReference type="InterPro" id="IPR003594">
    <property type="entry name" value="HATPase_dom"/>
</dbReference>
<evidence type="ECO:0000259" key="2">
    <source>
        <dbReference type="Pfam" id="PF13581"/>
    </source>
</evidence>
<comment type="caution">
    <text evidence="3">The sequence shown here is derived from an EMBL/GenBank/DDBJ whole genome shotgun (WGS) entry which is preliminary data.</text>
</comment>
<accession>A0A401W9E8</accession>
<keyword evidence="3" id="KW-0547">Nucleotide-binding</keyword>
<dbReference type="Pfam" id="PF13581">
    <property type="entry name" value="HATPase_c_2"/>
    <property type="match status" value="1"/>
</dbReference>
<keyword evidence="1" id="KW-0418">Kinase</keyword>
<name>A0A401W9E8_STREY</name>
<dbReference type="Gene3D" id="3.30.565.10">
    <property type="entry name" value="Histidine kinase-like ATPase, C-terminal domain"/>
    <property type="match status" value="1"/>
</dbReference>
<dbReference type="Proteomes" id="UP000286746">
    <property type="component" value="Unassembled WGS sequence"/>
</dbReference>
<dbReference type="SUPFAM" id="SSF55874">
    <property type="entry name" value="ATPase domain of HSP90 chaperone/DNA topoisomerase II/histidine kinase"/>
    <property type="match status" value="1"/>
</dbReference>
<dbReference type="PANTHER" id="PTHR35526:SF3">
    <property type="entry name" value="ANTI-SIGMA-F FACTOR RSBW"/>
    <property type="match status" value="1"/>
</dbReference>
<dbReference type="PANTHER" id="PTHR35526">
    <property type="entry name" value="ANTI-SIGMA-F FACTOR RSBW-RELATED"/>
    <property type="match status" value="1"/>
</dbReference>